<feature type="binding site" evidence="2">
    <location>
        <position position="79"/>
    </location>
    <ligand>
        <name>Mg(2+)</name>
        <dbReference type="ChEBI" id="CHEBI:18420"/>
        <label>1</label>
        <note>catalytic</note>
    </ligand>
</feature>
<accession>A0A226D005</accession>
<evidence type="ECO:0000313" key="4">
    <source>
        <dbReference type="Proteomes" id="UP000198287"/>
    </source>
</evidence>
<dbReference type="GO" id="GO:0004441">
    <property type="term" value="F:inositol-1,4-bisphosphate 1-phosphatase activity"/>
    <property type="evidence" value="ECO:0007669"/>
    <property type="project" value="TreeGrafter"/>
</dbReference>
<dbReference type="InterPro" id="IPR044897">
    <property type="entry name" value="INPP1_dom_1"/>
</dbReference>
<dbReference type="EMBL" id="LNIX01000042">
    <property type="protein sequence ID" value="OXA38902.1"/>
    <property type="molecule type" value="Genomic_DNA"/>
</dbReference>
<dbReference type="InterPro" id="IPR050725">
    <property type="entry name" value="CysQ/Inositol_MonoPase"/>
</dbReference>
<dbReference type="Proteomes" id="UP000198287">
    <property type="component" value="Unassembled WGS sequence"/>
</dbReference>
<keyword evidence="2" id="KW-0460">Magnesium</keyword>
<evidence type="ECO:0000313" key="3">
    <source>
        <dbReference type="EMBL" id="OXA38902.1"/>
    </source>
</evidence>
<comment type="similarity">
    <text evidence="1">Belongs to the inositol monophosphatase superfamily.</text>
</comment>
<feature type="binding site" evidence="2">
    <location>
        <position position="171"/>
    </location>
    <ligand>
        <name>Mg(2+)</name>
        <dbReference type="ChEBI" id="CHEBI:18420"/>
        <label>1</label>
        <note>catalytic</note>
    </ligand>
</feature>
<sequence>MREFVKLLISSSEKAANIARIIRNDDKLFRLLVEEKQVGEKNVRFVQDFKTLGDVLIQESLRWEISKKYPEMANNIFGEENNTFTNGLGEVVTVRVESEVKETAQLLTKVMGGGGGDTPNLAALTLAEEIHRNVGNAGDEDESCKGLEEDIPEDGVISDYADVGIWIDPIDATNEYIKGSPLAPNSSTGQEDKVEKGGLPCVTVLIGAFHLHSGKPIVGVINQPFHTLSSDNKWSGRTFWGTSHPSCSKSSRNIPPKQSHRRPSLILSSSEDAALKAKLGKDFDLVTAPGAGYKLLAVILGLTDAYILSKDTTHFWDSCGPHSILHGLGGGIVNFHQLLALDQVEELPQISYSVDNEVAKRAHFANLGGIVAFRDIETLTLLRKCLK</sequence>
<dbReference type="OMA" id="ANIAWVC"/>
<dbReference type="InterPro" id="IPR000760">
    <property type="entry name" value="Inositol_monophosphatase-like"/>
</dbReference>
<dbReference type="Gene3D" id="3.40.190.80">
    <property type="match status" value="1"/>
</dbReference>
<protein>
    <submittedName>
        <fullName evidence="3">Inositol polyphosphate 1-phosphatase</fullName>
    </submittedName>
</protein>
<dbReference type="SUPFAM" id="SSF56655">
    <property type="entry name" value="Carbohydrate phosphatase"/>
    <property type="match status" value="1"/>
</dbReference>
<dbReference type="PANTHER" id="PTHR43028">
    <property type="entry name" value="3'(2'),5'-BISPHOSPHATE NUCLEOTIDASE 1"/>
    <property type="match status" value="1"/>
</dbReference>
<dbReference type="Gene3D" id="3.30.540.10">
    <property type="entry name" value="Fructose-1,6-Bisphosphatase, subunit A, domain 1"/>
    <property type="match status" value="1"/>
</dbReference>
<dbReference type="Gene3D" id="4.10.460.10">
    <property type="entry name" value="Inositol Polyphosphate 1-phosphatase, domain 1"/>
    <property type="match status" value="1"/>
</dbReference>
<dbReference type="GO" id="GO:0046872">
    <property type="term" value="F:metal ion binding"/>
    <property type="evidence" value="ECO:0007669"/>
    <property type="project" value="UniProtKB-KW"/>
</dbReference>
<feature type="binding site" evidence="2">
    <location>
        <position position="170"/>
    </location>
    <ligand>
        <name>Mg(2+)</name>
        <dbReference type="ChEBI" id="CHEBI:18420"/>
        <label>1</label>
        <note>catalytic</note>
    </ligand>
</feature>
<feature type="binding site" evidence="2">
    <location>
        <position position="317"/>
    </location>
    <ligand>
        <name>Mg(2+)</name>
        <dbReference type="ChEBI" id="CHEBI:18420"/>
        <label>1</label>
        <note>catalytic</note>
    </ligand>
</feature>
<name>A0A226D005_FOLCA</name>
<reference evidence="3 4" key="1">
    <citation type="submission" date="2015-12" db="EMBL/GenBank/DDBJ databases">
        <title>The genome of Folsomia candida.</title>
        <authorList>
            <person name="Faddeeva A."/>
            <person name="Derks M.F."/>
            <person name="Anvar Y."/>
            <person name="Smit S."/>
            <person name="Van Straalen N."/>
            <person name="Roelofs D."/>
        </authorList>
    </citation>
    <scope>NUCLEOTIDE SEQUENCE [LARGE SCALE GENOMIC DNA]</scope>
    <source>
        <strain evidence="3 4">VU population</strain>
        <tissue evidence="3">Whole body</tissue>
    </source>
</reference>
<organism evidence="3 4">
    <name type="scientific">Folsomia candida</name>
    <name type="common">Springtail</name>
    <dbReference type="NCBI Taxonomy" id="158441"/>
    <lineage>
        <taxon>Eukaryota</taxon>
        <taxon>Metazoa</taxon>
        <taxon>Ecdysozoa</taxon>
        <taxon>Arthropoda</taxon>
        <taxon>Hexapoda</taxon>
        <taxon>Collembola</taxon>
        <taxon>Entomobryomorpha</taxon>
        <taxon>Isotomoidea</taxon>
        <taxon>Isotomidae</taxon>
        <taxon>Proisotominae</taxon>
        <taxon>Folsomia</taxon>
    </lineage>
</organism>
<feature type="binding site" evidence="2">
    <location>
        <position position="168"/>
    </location>
    <ligand>
        <name>Mg(2+)</name>
        <dbReference type="ChEBI" id="CHEBI:18420"/>
        <label>1</label>
        <note>catalytic</note>
    </ligand>
</feature>
<keyword evidence="2" id="KW-0479">Metal-binding</keyword>
<dbReference type="PANTHER" id="PTHR43028:SF3">
    <property type="entry name" value="INOSITOL POLYPHOSPHATE 1-PHOSPHATASE"/>
    <property type="match status" value="1"/>
</dbReference>
<dbReference type="Pfam" id="PF00459">
    <property type="entry name" value="Inositol_P"/>
    <property type="match status" value="1"/>
</dbReference>
<comment type="cofactor">
    <cofactor evidence="2">
        <name>Mg(2+)</name>
        <dbReference type="ChEBI" id="CHEBI:18420"/>
    </cofactor>
</comment>
<dbReference type="AlphaFoldDB" id="A0A226D005"/>
<keyword evidence="4" id="KW-1185">Reference proteome</keyword>
<dbReference type="OrthoDB" id="9977309at2759"/>
<comment type="caution">
    <text evidence="3">The sequence shown here is derived from an EMBL/GenBank/DDBJ whole genome shotgun (WGS) entry which is preliminary data.</text>
</comment>
<proteinExistence type="inferred from homology"/>
<evidence type="ECO:0000256" key="2">
    <source>
        <dbReference type="PIRSR" id="PIRSR600760-2"/>
    </source>
</evidence>
<evidence type="ECO:0000256" key="1">
    <source>
        <dbReference type="ARBA" id="ARBA00009759"/>
    </source>
</evidence>
<dbReference type="STRING" id="158441.A0A226D005"/>
<gene>
    <name evidence="3" type="ORF">Fcan01_26308</name>
</gene>